<organism evidence="1">
    <name type="scientific">uncultured Rubrobacteraceae bacterium</name>
    <dbReference type="NCBI Taxonomy" id="349277"/>
    <lineage>
        <taxon>Bacteria</taxon>
        <taxon>Bacillati</taxon>
        <taxon>Actinomycetota</taxon>
        <taxon>Rubrobacteria</taxon>
        <taxon>Rubrobacterales</taxon>
        <taxon>Rubrobacteraceae</taxon>
        <taxon>environmental samples</taxon>
    </lineage>
</organism>
<evidence type="ECO:0000313" key="1">
    <source>
        <dbReference type="EMBL" id="CAA9451451.1"/>
    </source>
</evidence>
<dbReference type="EMBL" id="CADCVC010000206">
    <property type="protein sequence ID" value="CAA9451451.1"/>
    <property type="molecule type" value="Genomic_DNA"/>
</dbReference>
<name>A0A6J4QZX2_9ACTN</name>
<protein>
    <submittedName>
        <fullName evidence="1">Uncharacterized protein</fullName>
    </submittedName>
</protein>
<gene>
    <name evidence="1" type="ORF">AVDCRST_MAG80-2318</name>
</gene>
<proteinExistence type="predicted"/>
<sequence length="61" mass="7074">MNFLILLTSLLEPYNDRLDIRIAVHHVPSSEMMIWAAQKYDAAGALLRYPVYGPRRGWMLV</sequence>
<dbReference type="AlphaFoldDB" id="A0A6J4QZX2"/>
<accession>A0A6J4QZX2</accession>
<reference evidence="1" key="1">
    <citation type="submission" date="2020-02" db="EMBL/GenBank/DDBJ databases">
        <authorList>
            <person name="Meier V. D."/>
        </authorList>
    </citation>
    <scope>NUCLEOTIDE SEQUENCE</scope>
    <source>
        <strain evidence="1">AVDCRST_MAG80</strain>
    </source>
</reference>